<evidence type="ECO:0000256" key="4">
    <source>
        <dbReference type="ARBA" id="ARBA00023163"/>
    </source>
</evidence>
<dbReference type="InterPro" id="IPR036388">
    <property type="entry name" value="WH-like_DNA-bd_sf"/>
</dbReference>
<name>A0A2N8KMK0_9BURK</name>
<dbReference type="RefSeq" id="WP_102772742.1">
    <property type="nucleotide sequence ID" value="NZ_POQS01000002.1"/>
</dbReference>
<comment type="caution">
    <text evidence="6">The sequence shown here is derived from an EMBL/GenBank/DDBJ whole genome shotgun (WGS) entry which is preliminary data.</text>
</comment>
<keyword evidence="7" id="KW-1185">Reference proteome</keyword>
<dbReference type="PROSITE" id="PS50931">
    <property type="entry name" value="HTH_LYSR"/>
    <property type="match status" value="1"/>
</dbReference>
<dbReference type="PRINTS" id="PR00039">
    <property type="entry name" value="HTHLYSR"/>
</dbReference>
<keyword evidence="4" id="KW-0804">Transcription</keyword>
<dbReference type="InterPro" id="IPR000847">
    <property type="entry name" value="LysR_HTH_N"/>
</dbReference>
<dbReference type="InterPro" id="IPR037424">
    <property type="entry name" value="NocR_PBP2"/>
</dbReference>
<dbReference type="Gene3D" id="3.40.190.290">
    <property type="match status" value="1"/>
</dbReference>
<dbReference type="InterPro" id="IPR005119">
    <property type="entry name" value="LysR_subst-bd"/>
</dbReference>
<proteinExistence type="inferred from homology"/>
<feature type="domain" description="HTH lysR-type" evidence="5">
    <location>
        <begin position="1"/>
        <end position="58"/>
    </location>
</feature>
<organism evidence="6 7">
    <name type="scientific">Achromobacter pulmonis</name>
    <dbReference type="NCBI Taxonomy" id="1389932"/>
    <lineage>
        <taxon>Bacteria</taxon>
        <taxon>Pseudomonadati</taxon>
        <taxon>Pseudomonadota</taxon>
        <taxon>Betaproteobacteria</taxon>
        <taxon>Burkholderiales</taxon>
        <taxon>Alcaligenaceae</taxon>
        <taxon>Achromobacter</taxon>
    </lineage>
</organism>
<dbReference type="PANTHER" id="PTHR30427:SF1">
    <property type="entry name" value="TRANSCRIPTIONAL ACTIVATOR PROTEIN LYSR"/>
    <property type="match status" value="1"/>
</dbReference>
<dbReference type="Pfam" id="PF00126">
    <property type="entry name" value="HTH_1"/>
    <property type="match status" value="1"/>
</dbReference>
<gene>
    <name evidence="6" type="ORF">C1I89_10935</name>
</gene>
<dbReference type="CDD" id="cd08415">
    <property type="entry name" value="PBP2_LysR_opines_like"/>
    <property type="match status" value="1"/>
</dbReference>
<dbReference type="Gene3D" id="1.10.10.10">
    <property type="entry name" value="Winged helix-like DNA-binding domain superfamily/Winged helix DNA-binding domain"/>
    <property type="match status" value="1"/>
</dbReference>
<dbReference type="GO" id="GO:0010628">
    <property type="term" value="P:positive regulation of gene expression"/>
    <property type="evidence" value="ECO:0007669"/>
    <property type="project" value="TreeGrafter"/>
</dbReference>
<evidence type="ECO:0000313" key="7">
    <source>
        <dbReference type="Proteomes" id="UP000235994"/>
    </source>
</evidence>
<dbReference type="InterPro" id="IPR036390">
    <property type="entry name" value="WH_DNA-bd_sf"/>
</dbReference>
<comment type="similarity">
    <text evidence="1">Belongs to the LysR transcriptional regulatory family.</text>
</comment>
<accession>A0A2N8KMK0</accession>
<dbReference type="PANTHER" id="PTHR30427">
    <property type="entry name" value="TRANSCRIPTIONAL ACTIVATOR PROTEIN LYSR"/>
    <property type="match status" value="1"/>
</dbReference>
<evidence type="ECO:0000259" key="5">
    <source>
        <dbReference type="PROSITE" id="PS50931"/>
    </source>
</evidence>
<dbReference type="Proteomes" id="UP000235994">
    <property type="component" value="Unassembled WGS sequence"/>
</dbReference>
<dbReference type="AlphaFoldDB" id="A0A2N8KMK0"/>
<dbReference type="SUPFAM" id="SSF53850">
    <property type="entry name" value="Periplasmic binding protein-like II"/>
    <property type="match status" value="1"/>
</dbReference>
<evidence type="ECO:0000256" key="2">
    <source>
        <dbReference type="ARBA" id="ARBA00023015"/>
    </source>
</evidence>
<protein>
    <submittedName>
        <fullName evidence="6">LysR family transcriptional regulator</fullName>
    </submittedName>
</protein>
<dbReference type="SUPFAM" id="SSF46785">
    <property type="entry name" value="Winged helix' DNA-binding domain"/>
    <property type="match status" value="1"/>
</dbReference>
<dbReference type="Pfam" id="PF03466">
    <property type="entry name" value="LysR_substrate"/>
    <property type="match status" value="1"/>
</dbReference>
<dbReference type="EMBL" id="POQS01000002">
    <property type="protein sequence ID" value="PND34682.1"/>
    <property type="molecule type" value="Genomic_DNA"/>
</dbReference>
<dbReference type="GO" id="GO:0043565">
    <property type="term" value="F:sequence-specific DNA binding"/>
    <property type="evidence" value="ECO:0007669"/>
    <property type="project" value="TreeGrafter"/>
</dbReference>
<evidence type="ECO:0000256" key="1">
    <source>
        <dbReference type="ARBA" id="ARBA00009437"/>
    </source>
</evidence>
<keyword evidence="2" id="KW-0805">Transcription regulation</keyword>
<sequence>MNLRQIEAFLAVVDLGTVTRAAESMYVTQSAVSRLLARLEREVGFQLFDRRQGVMVPTAEARALHVEAMRSFIGLKDIQLAAQRIAQIGSGTLKICVMNSLQQGALPKLVTAFMREYPDITVMFDVQRHYDVVYAVSRGSAEIGFATLPVDHPDIESLPIARTPAVCLLPAGHPLAALDTIGPADLQGVDFINVPRKRFNDRITRVHDRITRILDAHGVRPRVRVEAGTMLAAMALVEAGAGAFVVDAFTLGAVRDANVVIRPFHPEVIVEVGALYSSSQPLSILASRFLDYCRAFQQETETT</sequence>
<evidence type="ECO:0000256" key="3">
    <source>
        <dbReference type="ARBA" id="ARBA00023125"/>
    </source>
</evidence>
<dbReference type="GO" id="GO:0003700">
    <property type="term" value="F:DNA-binding transcription factor activity"/>
    <property type="evidence" value="ECO:0007669"/>
    <property type="project" value="InterPro"/>
</dbReference>
<evidence type="ECO:0000313" key="6">
    <source>
        <dbReference type="EMBL" id="PND34682.1"/>
    </source>
</evidence>
<reference evidence="6 7" key="1">
    <citation type="submission" date="2018-01" db="EMBL/GenBank/DDBJ databases">
        <title>The draft genome of an aniline degradation strain ANB-1.</title>
        <authorList>
            <person name="Zhang L."/>
            <person name="Jiang J."/>
        </authorList>
    </citation>
    <scope>NUCLEOTIDE SEQUENCE [LARGE SCALE GENOMIC DNA]</scope>
    <source>
        <strain evidence="6 7">ANB-1</strain>
    </source>
</reference>
<keyword evidence="3" id="KW-0238">DNA-binding</keyword>